<dbReference type="PROSITE" id="PS51644">
    <property type="entry name" value="HTH_OST"/>
    <property type="match status" value="1"/>
</dbReference>
<organism evidence="3 4">
    <name type="scientific">Prosthecobacter algae</name>
    <dbReference type="NCBI Taxonomy" id="1144682"/>
    <lineage>
        <taxon>Bacteria</taxon>
        <taxon>Pseudomonadati</taxon>
        <taxon>Verrucomicrobiota</taxon>
        <taxon>Verrucomicrobiia</taxon>
        <taxon>Verrucomicrobiales</taxon>
        <taxon>Verrucomicrobiaceae</taxon>
        <taxon>Prosthecobacter</taxon>
    </lineage>
</organism>
<dbReference type="InterPro" id="IPR025605">
    <property type="entry name" value="OST-HTH/LOTUS_dom"/>
</dbReference>
<name>A0ABP9P8I1_9BACT</name>
<evidence type="ECO:0000259" key="2">
    <source>
        <dbReference type="PROSITE" id="PS51644"/>
    </source>
</evidence>
<feature type="domain" description="HTH OST-type" evidence="2">
    <location>
        <begin position="224"/>
        <end position="297"/>
    </location>
</feature>
<dbReference type="EMBL" id="BAABIA010000005">
    <property type="protein sequence ID" value="GAA5142497.1"/>
    <property type="molecule type" value="Genomic_DNA"/>
</dbReference>
<dbReference type="InterPro" id="IPR021139">
    <property type="entry name" value="NYN"/>
</dbReference>
<dbReference type="PANTHER" id="PTHR35811">
    <property type="entry name" value="SLR1870 PROTEIN"/>
    <property type="match status" value="1"/>
</dbReference>
<sequence length="336" mass="36979">MTSDISEQTLPGKVAIYWDFENLHAVMADKAHGPGAYRKNYLVEQPIFFELAPVLEYAASFGDIIINKAYGNWQWFASYRHMLNIAGVDLIQMFPRGKNMKNSADIRLALDALGDVYAYPHLTHVLVISSDSDFISLAQKIKQSGKFVAGVGVSGFSNKFWAASCNEFKFFEALIPLEEDVEHPPSPPLPTPAAQSDISTNFLPASDEDMPPSTVESIPTMEEARKVLHRAMLQLVERRGENYVAKSGLKSIIKRLMPSFDERALKCGNFSGFIHQCADIVAIVDEDSGGHVALLNYDVHSESPPPPEAIHPPSTASVPTPPPTTPEWPASEPSEP</sequence>
<evidence type="ECO:0000313" key="4">
    <source>
        <dbReference type="Proteomes" id="UP001499852"/>
    </source>
</evidence>
<dbReference type="Proteomes" id="UP001499852">
    <property type="component" value="Unassembled WGS sequence"/>
</dbReference>
<gene>
    <name evidence="3" type="ORF">GCM10023213_28570</name>
</gene>
<accession>A0ABP9P8I1</accession>
<dbReference type="Pfam" id="PF01936">
    <property type="entry name" value="NYN"/>
    <property type="match status" value="1"/>
</dbReference>
<evidence type="ECO:0000256" key="1">
    <source>
        <dbReference type="SAM" id="MobiDB-lite"/>
    </source>
</evidence>
<comment type="caution">
    <text evidence="3">The sequence shown here is derived from an EMBL/GenBank/DDBJ whole genome shotgun (WGS) entry which is preliminary data.</text>
</comment>
<dbReference type="RefSeq" id="WP_345737048.1">
    <property type="nucleotide sequence ID" value="NZ_BAABIA010000005.1"/>
</dbReference>
<feature type="compositionally biased region" description="Low complexity" evidence="1">
    <location>
        <begin position="327"/>
        <end position="336"/>
    </location>
</feature>
<dbReference type="CDD" id="cd11297">
    <property type="entry name" value="PIN_LabA-like_N_1"/>
    <property type="match status" value="1"/>
</dbReference>
<protein>
    <submittedName>
        <fullName evidence="3">NYN domain-containing protein</fullName>
    </submittedName>
</protein>
<reference evidence="4" key="1">
    <citation type="journal article" date="2019" name="Int. J. Syst. Evol. Microbiol.">
        <title>The Global Catalogue of Microorganisms (GCM) 10K type strain sequencing project: providing services to taxonomists for standard genome sequencing and annotation.</title>
        <authorList>
            <consortium name="The Broad Institute Genomics Platform"/>
            <consortium name="The Broad Institute Genome Sequencing Center for Infectious Disease"/>
            <person name="Wu L."/>
            <person name="Ma J."/>
        </authorList>
    </citation>
    <scope>NUCLEOTIDE SEQUENCE [LARGE SCALE GENOMIC DNA]</scope>
    <source>
        <strain evidence="4">JCM 18053</strain>
    </source>
</reference>
<evidence type="ECO:0000313" key="3">
    <source>
        <dbReference type="EMBL" id="GAA5142497.1"/>
    </source>
</evidence>
<keyword evidence="4" id="KW-1185">Reference proteome</keyword>
<dbReference type="Gene3D" id="3.40.50.1010">
    <property type="entry name" value="5'-nuclease"/>
    <property type="match status" value="1"/>
</dbReference>
<proteinExistence type="predicted"/>
<feature type="region of interest" description="Disordered" evidence="1">
    <location>
        <begin position="299"/>
        <end position="336"/>
    </location>
</feature>
<dbReference type="PANTHER" id="PTHR35811:SF1">
    <property type="entry name" value="HTH OST-TYPE DOMAIN-CONTAINING PROTEIN"/>
    <property type="match status" value="1"/>
</dbReference>